<dbReference type="PROSITE" id="PS51257">
    <property type="entry name" value="PROKAR_LIPOPROTEIN"/>
    <property type="match status" value="1"/>
</dbReference>
<evidence type="ECO:0000313" key="5">
    <source>
        <dbReference type="Proteomes" id="UP001157138"/>
    </source>
</evidence>
<sequence>MKPLSLIVSVGTLIALAGCGLVAKSQSIEHPSQGVYQIEALAAQNFMQQASELDREMLAYCQVNNINKVQTQWHKTMSAWMALQGQERGPEKALEKAWSIQFWPDKKNTTGRKMTEILAADEYWTQEAISQQSVTVQGLGSMEWLLYDENSSISTSPSSCATATVIARNLASNAEVIAAAWGENPWLELDEKAWTAEYISLLSNQLEYSMKKMSRPLANYGKPRPYFAESWRSGTSMKNLKENIAAMRALYLSKGDGLDLILRRNGHNQLADSIDRQFSTALETWPVDKSLFDLLQSKEGYRVAYAQYNKLEQLKYLIHEEVAIKLGVVIGFNATDGD</sequence>
<keyword evidence="2" id="KW-0732">Signal</keyword>
<dbReference type="InterPro" id="IPR018976">
    <property type="entry name" value="Imelysin-like"/>
</dbReference>
<dbReference type="InterPro" id="IPR034984">
    <property type="entry name" value="Imelysin-like_IPPA"/>
</dbReference>
<gene>
    <name evidence="4" type="ORF">GCM10007938_23850</name>
</gene>
<protein>
    <submittedName>
        <fullName evidence="4">Iron-regulated protein A</fullName>
    </submittedName>
</protein>
<dbReference type="Proteomes" id="UP001157138">
    <property type="component" value="Unassembled WGS sequence"/>
</dbReference>
<dbReference type="RefSeq" id="WP_284192488.1">
    <property type="nucleotide sequence ID" value="NZ_BSPW01000049.1"/>
</dbReference>
<dbReference type="CDD" id="cd14659">
    <property type="entry name" value="Imelysin-like_IPPA"/>
    <property type="match status" value="1"/>
</dbReference>
<keyword evidence="5" id="KW-1185">Reference proteome</keyword>
<comment type="caution">
    <text evidence="4">The sequence shown here is derived from an EMBL/GenBank/DDBJ whole genome shotgun (WGS) entry which is preliminary data.</text>
</comment>
<evidence type="ECO:0000259" key="3">
    <source>
        <dbReference type="Pfam" id="PF09375"/>
    </source>
</evidence>
<reference evidence="5" key="1">
    <citation type="journal article" date="2019" name="Int. J. Syst. Evol. Microbiol.">
        <title>The Global Catalogue of Microorganisms (GCM) 10K type strain sequencing project: providing services to taxonomists for standard genome sequencing and annotation.</title>
        <authorList>
            <consortium name="The Broad Institute Genomics Platform"/>
            <consortium name="The Broad Institute Genome Sequencing Center for Infectious Disease"/>
            <person name="Wu L."/>
            <person name="Ma J."/>
        </authorList>
    </citation>
    <scope>NUCLEOTIDE SEQUENCE [LARGE SCALE GENOMIC DNA]</scope>
    <source>
        <strain evidence="5">NBRC 108723</strain>
    </source>
</reference>
<dbReference type="Gene3D" id="1.20.1420.20">
    <property type="entry name" value="M75 peptidase, HXXE motif"/>
    <property type="match status" value="1"/>
</dbReference>
<evidence type="ECO:0000256" key="1">
    <source>
        <dbReference type="ARBA" id="ARBA00004196"/>
    </source>
</evidence>
<proteinExistence type="predicted"/>
<evidence type="ECO:0000256" key="2">
    <source>
        <dbReference type="ARBA" id="ARBA00022729"/>
    </source>
</evidence>
<evidence type="ECO:0000313" key="4">
    <source>
        <dbReference type="EMBL" id="GLT18606.1"/>
    </source>
</evidence>
<dbReference type="EMBL" id="BSPW01000049">
    <property type="protein sequence ID" value="GLT18606.1"/>
    <property type="molecule type" value="Genomic_DNA"/>
</dbReference>
<accession>A0ABQ6F017</accession>
<organism evidence="4 5">
    <name type="scientific">Vibrio zhanjiangensis</name>
    <dbReference type="NCBI Taxonomy" id="1046128"/>
    <lineage>
        <taxon>Bacteria</taxon>
        <taxon>Pseudomonadati</taxon>
        <taxon>Pseudomonadota</taxon>
        <taxon>Gammaproteobacteria</taxon>
        <taxon>Vibrionales</taxon>
        <taxon>Vibrionaceae</taxon>
        <taxon>Vibrio</taxon>
    </lineage>
</organism>
<comment type="subcellular location">
    <subcellularLocation>
        <location evidence="1">Cell envelope</location>
    </subcellularLocation>
</comment>
<name>A0ABQ6F017_9VIBR</name>
<dbReference type="Pfam" id="PF09375">
    <property type="entry name" value="Peptidase_M75"/>
    <property type="match status" value="1"/>
</dbReference>
<feature type="domain" description="Imelysin-like" evidence="3">
    <location>
        <begin position="44"/>
        <end position="317"/>
    </location>
</feature>
<dbReference type="InterPro" id="IPR038352">
    <property type="entry name" value="Imelysin_sf"/>
</dbReference>